<dbReference type="OrthoDB" id="5354021at2"/>
<organism evidence="1 2">
    <name type="scientific">Falsigemmobacter intermedius</name>
    <dbReference type="NCBI Taxonomy" id="1553448"/>
    <lineage>
        <taxon>Bacteria</taxon>
        <taxon>Pseudomonadati</taxon>
        <taxon>Pseudomonadota</taxon>
        <taxon>Alphaproteobacteria</taxon>
        <taxon>Rhodobacterales</taxon>
        <taxon>Paracoccaceae</taxon>
        <taxon>Falsigemmobacter</taxon>
    </lineage>
</organism>
<dbReference type="Proteomes" id="UP000287168">
    <property type="component" value="Unassembled WGS sequence"/>
</dbReference>
<accession>A0A444MFS9</accession>
<dbReference type="SUPFAM" id="SSF53474">
    <property type="entry name" value="alpha/beta-Hydrolases"/>
    <property type="match status" value="1"/>
</dbReference>
<protein>
    <recommendedName>
        <fullName evidence="3">Alpha 1,4-glycosyltransferase domain-containing protein</fullName>
    </recommendedName>
</protein>
<proteinExistence type="predicted"/>
<comment type="caution">
    <text evidence="1">The sequence shown here is derived from an EMBL/GenBank/DDBJ whole genome shotgun (WGS) entry which is preliminary data.</text>
</comment>
<name>A0A444MFS9_9RHOB</name>
<evidence type="ECO:0008006" key="3">
    <source>
        <dbReference type="Google" id="ProtNLM"/>
    </source>
</evidence>
<dbReference type="RefSeq" id="WP_128486765.1">
    <property type="nucleotide sequence ID" value="NZ_JBHLXB010000170.1"/>
</dbReference>
<dbReference type="AlphaFoldDB" id="A0A444MFS9"/>
<dbReference type="InterPro" id="IPR029058">
    <property type="entry name" value="AB_hydrolase_fold"/>
</dbReference>
<sequence>MGRDYRIGALWIGGSLSYLEQLCLKSFVDAGQPIVLYTYEGVTNPPAGVELRDAAEILPLTGFLRHGRTGSPALHSDLFRYHMLAKQPDMIWADTDAYCLRPFTTPNGHFYAWESDHGLNGGVLGLPPDSETLRALLDFTSDEYAIPPWFSAAEQDRLRMLRDAGAPVHAADQPWGVWGPAALTHFLKATGEVKYALPRVALYPFHYRDRRQMLKPGVRIEDYVTAETYSVHFYGRRMRARILSTEPEGVPRPGSVIGRLLKAHGIDPRAAPLPGFVAAGKLLPAEAPPAMPPALAVAEAEELSLTSVADLTGAAVGDLLALWQKTGCDISLFDADPSGPFAGGGSAGATSDSLLSRGVPAGKLHLISGPEDIRPVDLILNLDGFGARWKQPLSPVVIGALSHADTLLLSDIRKGRGAWHWLKALGPTEALGEAAGLTRVCTRTAKSEVQPGWAGLARELAGDTGFFEDLGEHSFLFIPRSEKVLVVTFDNLDIAMNKREDRRPWGFDFIEKQGWSMLGVMAAGWTWYRDRAVSAMFERLRDEGFFARFERVVFYGASMGGYAAAAFSGAAPGAAVVAISPQSTLDRSLVPWESRYKTAWGRDFSGPFGDAAEVSSAASKLVVLYDPYEPLDAAHVARFRGGNVMRLPAPLLGHRLGSSLSQMGVLSEIILAALDGSLKPQEFYRALRARRSFPRYQRELFAKAMARGHRKLALRMAERALQLNDNRPLRQALRQARAGGEG</sequence>
<keyword evidence="2" id="KW-1185">Reference proteome</keyword>
<reference evidence="1 2" key="1">
    <citation type="journal article" date="2015" name="Int. J. Syst. Evol. Microbiol.">
        <title>Gemmobacter intermedius sp. nov., isolated from a white stork (Ciconia ciconia).</title>
        <authorList>
            <person name="Kampfer P."/>
            <person name="Jerzak L."/>
            <person name="Wilharm G."/>
            <person name="Golke J."/>
            <person name="Busse H.J."/>
            <person name="Glaeser S.P."/>
        </authorList>
    </citation>
    <scope>NUCLEOTIDE SEQUENCE [LARGE SCALE GENOMIC DNA]</scope>
    <source>
        <strain evidence="1 2">119/4</strain>
    </source>
</reference>
<evidence type="ECO:0000313" key="2">
    <source>
        <dbReference type="Proteomes" id="UP000287168"/>
    </source>
</evidence>
<dbReference type="EMBL" id="SBLC01000003">
    <property type="protein sequence ID" value="RWY44403.1"/>
    <property type="molecule type" value="Genomic_DNA"/>
</dbReference>
<gene>
    <name evidence="1" type="ORF">EP867_03245</name>
</gene>
<evidence type="ECO:0000313" key="1">
    <source>
        <dbReference type="EMBL" id="RWY44403.1"/>
    </source>
</evidence>
<dbReference type="Gene3D" id="3.90.550.20">
    <property type="match status" value="1"/>
</dbReference>
<dbReference type="Gene3D" id="3.40.50.1820">
    <property type="entry name" value="alpha/beta hydrolase"/>
    <property type="match status" value="1"/>
</dbReference>